<accession>A0AAW1JZJ2</accession>
<dbReference type="GO" id="GO:0005576">
    <property type="term" value="C:extracellular region"/>
    <property type="evidence" value="ECO:0007669"/>
    <property type="project" value="UniProtKB-SubCell"/>
</dbReference>
<dbReference type="Pfam" id="PF15430">
    <property type="entry name" value="SVWC"/>
    <property type="match status" value="1"/>
</dbReference>
<feature type="domain" description="Single" evidence="4">
    <location>
        <begin position="35"/>
        <end position="100"/>
    </location>
</feature>
<evidence type="ECO:0000313" key="6">
    <source>
        <dbReference type="Proteomes" id="UP001458880"/>
    </source>
</evidence>
<dbReference type="EMBL" id="JASPKY010000290">
    <property type="protein sequence ID" value="KAK9710647.1"/>
    <property type="molecule type" value="Genomic_DNA"/>
</dbReference>
<evidence type="ECO:0000313" key="5">
    <source>
        <dbReference type="EMBL" id="KAK9710647.1"/>
    </source>
</evidence>
<comment type="subcellular location">
    <subcellularLocation>
        <location evidence="1">Secreted</location>
    </subcellularLocation>
</comment>
<organism evidence="5 6">
    <name type="scientific">Popillia japonica</name>
    <name type="common">Japanese beetle</name>
    <dbReference type="NCBI Taxonomy" id="7064"/>
    <lineage>
        <taxon>Eukaryota</taxon>
        <taxon>Metazoa</taxon>
        <taxon>Ecdysozoa</taxon>
        <taxon>Arthropoda</taxon>
        <taxon>Hexapoda</taxon>
        <taxon>Insecta</taxon>
        <taxon>Pterygota</taxon>
        <taxon>Neoptera</taxon>
        <taxon>Endopterygota</taxon>
        <taxon>Coleoptera</taxon>
        <taxon>Polyphaga</taxon>
        <taxon>Scarabaeiformia</taxon>
        <taxon>Scarabaeidae</taxon>
        <taxon>Rutelinae</taxon>
        <taxon>Popillia</taxon>
    </lineage>
</organism>
<dbReference type="SMART" id="SM01318">
    <property type="entry name" value="SVWC"/>
    <property type="match status" value="1"/>
</dbReference>
<keyword evidence="2" id="KW-0964">Secreted</keyword>
<feature type="chain" id="PRO_5043945957" evidence="3">
    <location>
        <begin position="20"/>
        <end position="104"/>
    </location>
</feature>
<evidence type="ECO:0000259" key="4">
    <source>
        <dbReference type="SMART" id="SM01318"/>
    </source>
</evidence>
<dbReference type="AlphaFoldDB" id="A0AAW1JZJ2"/>
<dbReference type="InterPro" id="IPR053308">
    <property type="entry name" value="Vago-like"/>
</dbReference>
<dbReference type="Proteomes" id="UP001458880">
    <property type="component" value="Unassembled WGS sequence"/>
</dbReference>
<dbReference type="InterPro" id="IPR029277">
    <property type="entry name" value="SVWC_dom"/>
</dbReference>
<protein>
    <submittedName>
        <fullName evidence="5">Single domain von Willebrand factor type C</fullName>
    </submittedName>
</protein>
<comment type="caution">
    <text evidence="5">The sequence shown here is derived from an EMBL/GenBank/DDBJ whole genome shotgun (WGS) entry which is preliminary data.</text>
</comment>
<feature type="signal peptide" evidence="3">
    <location>
        <begin position="1"/>
        <end position="19"/>
    </location>
</feature>
<evidence type="ECO:0000256" key="3">
    <source>
        <dbReference type="SAM" id="SignalP"/>
    </source>
</evidence>
<name>A0AAW1JZJ2_POPJA</name>
<evidence type="ECO:0000256" key="1">
    <source>
        <dbReference type="ARBA" id="ARBA00004613"/>
    </source>
</evidence>
<gene>
    <name evidence="5" type="ORF">QE152_g25907</name>
</gene>
<keyword evidence="3" id="KW-0732">Signal</keyword>
<reference evidence="5 6" key="1">
    <citation type="journal article" date="2024" name="BMC Genomics">
        <title>De novo assembly and annotation of Popillia japonica's genome with initial clues to its potential as an invasive pest.</title>
        <authorList>
            <person name="Cucini C."/>
            <person name="Boschi S."/>
            <person name="Funari R."/>
            <person name="Cardaioli E."/>
            <person name="Iannotti N."/>
            <person name="Marturano G."/>
            <person name="Paoli F."/>
            <person name="Bruttini M."/>
            <person name="Carapelli A."/>
            <person name="Frati F."/>
            <person name="Nardi F."/>
        </authorList>
    </citation>
    <scope>NUCLEOTIDE SEQUENCE [LARGE SCALE GENOMIC DNA]</scope>
    <source>
        <strain evidence="5">DMR45628</strain>
    </source>
</reference>
<evidence type="ECO:0000256" key="2">
    <source>
        <dbReference type="ARBA" id="ARBA00022525"/>
    </source>
</evidence>
<proteinExistence type="predicted"/>
<keyword evidence="6" id="KW-1185">Reference proteome</keyword>
<dbReference type="PANTHER" id="PTHR39957:SF1">
    <property type="entry name" value="AT09846P1-RELATED"/>
    <property type="match status" value="1"/>
</dbReference>
<dbReference type="PANTHER" id="PTHR39957">
    <property type="entry name" value="AT09846P1-RELATED"/>
    <property type="match status" value="1"/>
</dbReference>
<sequence length="104" mass="11550">MKDSCLVLTLVTFITLVDSWMAFSPNPENYTGPGCYNKDYGELSLSQEIQPNGVCMVIVCERGGLSYRGCSSVDIDDENCSVMPGNLSKPYPKCCYEIKCRDEL</sequence>